<dbReference type="SUPFAM" id="SSF48600">
    <property type="entry name" value="Chorismate mutase II"/>
    <property type="match status" value="1"/>
</dbReference>
<dbReference type="GO" id="GO:0006571">
    <property type="term" value="P:tyrosine biosynthetic process"/>
    <property type="evidence" value="ECO:0007669"/>
    <property type="project" value="InterPro"/>
</dbReference>
<dbReference type="Pfam" id="PF01817">
    <property type="entry name" value="CM_2"/>
    <property type="match status" value="1"/>
</dbReference>
<dbReference type="PANTHER" id="PTHR21363">
    <property type="entry name" value="PREPHENATE DEHYDROGENASE"/>
    <property type="match status" value="1"/>
</dbReference>
<name>D0LRS3_HALO1</name>
<evidence type="ECO:0000256" key="3">
    <source>
        <dbReference type="SAM" id="Coils"/>
    </source>
</evidence>
<evidence type="ECO:0000313" key="7">
    <source>
        <dbReference type="Proteomes" id="UP000001880"/>
    </source>
</evidence>
<keyword evidence="2 6" id="KW-0560">Oxidoreductase</keyword>
<dbReference type="Gene3D" id="3.40.50.720">
    <property type="entry name" value="NAD(P)-binding Rossmann-like Domain"/>
    <property type="match status" value="1"/>
</dbReference>
<dbReference type="SMART" id="SM00830">
    <property type="entry name" value="CM_2"/>
    <property type="match status" value="1"/>
</dbReference>
<evidence type="ECO:0000259" key="4">
    <source>
        <dbReference type="PROSITE" id="PS51168"/>
    </source>
</evidence>
<dbReference type="Proteomes" id="UP000001880">
    <property type="component" value="Chromosome"/>
</dbReference>
<dbReference type="OrthoDB" id="9800497at2"/>
<feature type="domain" description="Prephenate/arogenate dehydrogenase" evidence="5">
    <location>
        <begin position="98"/>
        <end position="372"/>
    </location>
</feature>
<keyword evidence="3" id="KW-0175">Coiled coil</keyword>
<dbReference type="HOGENOM" id="CLU_036672_1_1_7"/>
<dbReference type="InterPro" id="IPR046825">
    <property type="entry name" value="PDH_C"/>
</dbReference>
<evidence type="ECO:0000256" key="1">
    <source>
        <dbReference type="ARBA" id="ARBA00012404"/>
    </source>
</evidence>
<dbReference type="EC" id="5.4.99.5" evidence="1"/>
<dbReference type="eggNOG" id="COG0287">
    <property type="taxonomic scope" value="Bacteria"/>
</dbReference>
<dbReference type="AlphaFoldDB" id="D0LRS3"/>
<organism evidence="6 7">
    <name type="scientific">Haliangium ochraceum (strain DSM 14365 / JCM 11303 / SMP-2)</name>
    <dbReference type="NCBI Taxonomy" id="502025"/>
    <lineage>
        <taxon>Bacteria</taxon>
        <taxon>Pseudomonadati</taxon>
        <taxon>Myxococcota</taxon>
        <taxon>Polyangia</taxon>
        <taxon>Haliangiales</taxon>
        <taxon>Kofleriaceae</taxon>
        <taxon>Haliangium</taxon>
    </lineage>
</organism>
<dbReference type="GO" id="GO:0004106">
    <property type="term" value="F:chorismate mutase activity"/>
    <property type="evidence" value="ECO:0007669"/>
    <property type="project" value="UniProtKB-EC"/>
</dbReference>
<dbReference type="SUPFAM" id="SSF48179">
    <property type="entry name" value="6-phosphogluconate dehydrogenase C-terminal domain-like"/>
    <property type="match status" value="1"/>
</dbReference>
<dbReference type="InterPro" id="IPR036291">
    <property type="entry name" value="NAD(P)-bd_dom_sf"/>
</dbReference>
<dbReference type="InterPro" id="IPR036979">
    <property type="entry name" value="CM_dom_sf"/>
</dbReference>
<gene>
    <name evidence="6" type="ordered locus">Hoch_6599</name>
</gene>
<dbReference type="PROSITE" id="PS51168">
    <property type="entry name" value="CHORISMATE_MUT_2"/>
    <property type="match status" value="1"/>
</dbReference>
<dbReference type="eggNOG" id="COG1605">
    <property type="taxonomic scope" value="Bacteria"/>
</dbReference>
<dbReference type="EMBL" id="CP001804">
    <property type="protein sequence ID" value="ACY19065.1"/>
    <property type="molecule type" value="Genomic_DNA"/>
</dbReference>
<feature type="coiled-coil region" evidence="3">
    <location>
        <begin position="3"/>
        <end position="30"/>
    </location>
</feature>
<dbReference type="GO" id="GO:0070403">
    <property type="term" value="F:NAD+ binding"/>
    <property type="evidence" value="ECO:0007669"/>
    <property type="project" value="InterPro"/>
</dbReference>
<dbReference type="SUPFAM" id="SSF51735">
    <property type="entry name" value="NAD(P)-binding Rossmann-fold domains"/>
    <property type="match status" value="1"/>
</dbReference>
<evidence type="ECO:0000259" key="5">
    <source>
        <dbReference type="PROSITE" id="PS51176"/>
    </source>
</evidence>
<dbReference type="InterPro" id="IPR036263">
    <property type="entry name" value="Chorismate_II_sf"/>
</dbReference>
<reference evidence="6 7" key="1">
    <citation type="journal article" date="2010" name="Stand. Genomic Sci.">
        <title>Complete genome sequence of Haliangium ochraceum type strain (SMP-2).</title>
        <authorList>
            <consortium name="US DOE Joint Genome Institute (JGI-PGF)"/>
            <person name="Ivanova N."/>
            <person name="Daum C."/>
            <person name="Lang E."/>
            <person name="Abt B."/>
            <person name="Kopitz M."/>
            <person name="Saunders E."/>
            <person name="Lapidus A."/>
            <person name="Lucas S."/>
            <person name="Glavina Del Rio T."/>
            <person name="Nolan M."/>
            <person name="Tice H."/>
            <person name="Copeland A."/>
            <person name="Cheng J.F."/>
            <person name="Chen F."/>
            <person name="Bruce D."/>
            <person name="Goodwin L."/>
            <person name="Pitluck S."/>
            <person name="Mavromatis K."/>
            <person name="Pati A."/>
            <person name="Mikhailova N."/>
            <person name="Chen A."/>
            <person name="Palaniappan K."/>
            <person name="Land M."/>
            <person name="Hauser L."/>
            <person name="Chang Y.J."/>
            <person name="Jeffries C.D."/>
            <person name="Detter J.C."/>
            <person name="Brettin T."/>
            <person name="Rohde M."/>
            <person name="Goker M."/>
            <person name="Bristow J."/>
            <person name="Markowitz V."/>
            <person name="Eisen J.A."/>
            <person name="Hugenholtz P."/>
            <person name="Kyrpides N.C."/>
            <person name="Klenk H.P."/>
        </authorList>
    </citation>
    <scope>NUCLEOTIDE SEQUENCE [LARGE SCALE GENOMIC DNA]</scope>
    <source>
        <strain evidence="7">DSM 14365 / CIP 107738 / JCM 11303 / AJ 13395 / SMP-2</strain>
    </source>
</reference>
<dbReference type="RefSeq" id="WP_012831657.1">
    <property type="nucleotide sequence ID" value="NC_013440.1"/>
</dbReference>
<dbReference type="Gene3D" id="1.10.3660.10">
    <property type="entry name" value="6-phosphogluconate dehydrogenase C-terminal like domain"/>
    <property type="match status" value="1"/>
</dbReference>
<accession>D0LRS3</accession>
<dbReference type="InterPro" id="IPR046826">
    <property type="entry name" value="PDH_N"/>
</dbReference>
<evidence type="ECO:0000313" key="6">
    <source>
        <dbReference type="EMBL" id="ACY19065.1"/>
    </source>
</evidence>
<dbReference type="PROSITE" id="PS51176">
    <property type="entry name" value="PDH_ADH"/>
    <property type="match status" value="1"/>
</dbReference>
<proteinExistence type="predicted"/>
<dbReference type="Gene3D" id="1.20.59.10">
    <property type="entry name" value="Chorismate mutase"/>
    <property type="match status" value="1"/>
</dbReference>
<keyword evidence="7" id="KW-1185">Reference proteome</keyword>
<dbReference type="InterPro" id="IPR050812">
    <property type="entry name" value="Preph/Arog_dehydrog"/>
</dbReference>
<sequence length="375" mass="40657">MSLDTLRNDLQSLDREILALVAKRQALAAEIGSIKRAAGVPTRDYGQERAVLERAREHADEMGISPALAEQILLLLIRSSLTVQERDRVAALGSGTGQRVLVIGGSGNMGRWFARFLGSQGYAVTIADPTPAPAELRDCDQVSDFRDTSLDQDIIVVATPMMTANAILHELAERKPKGLVFDVGSLKSPLRTGLAALVQAGVSATSLHPMFGPNTELLSGRHVVFVDIGVPEATSRARDLFASTMVVQVELDLENHDRLIAYVLGLSHALNIAFASALAESGEAAPRLAKMSSTTFDAQLEVSTRVAMENPQLYYEIQSLNDYGTESLTALLYAVERLRSLVRAGDAKGFAALMERGRAYLQDRRSDVDPRTRSL</sequence>
<feature type="domain" description="Chorismate mutase" evidence="4">
    <location>
        <begin position="1"/>
        <end position="88"/>
    </location>
</feature>
<dbReference type="GO" id="GO:0004665">
    <property type="term" value="F:prephenate dehydrogenase (NADP+) activity"/>
    <property type="evidence" value="ECO:0007669"/>
    <property type="project" value="InterPro"/>
</dbReference>
<dbReference type="InterPro" id="IPR003099">
    <property type="entry name" value="Prephen_DH"/>
</dbReference>
<dbReference type="InterPro" id="IPR008927">
    <property type="entry name" value="6-PGluconate_DH-like_C_sf"/>
</dbReference>
<dbReference type="KEGG" id="hoh:Hoch_6599"/>
<protein>
    <recommendedName>
        <fullName evidence="1">chorismate mutase</fullName>
        <ecNumber evidence="1">5.4.99.5</ecNumber>
    </recommendedName>
</protein>
<dbReference type="InterPro" id="IPR002701">
    <property type="entry name" value="CM_II_prokaryot"/>
</dbReference>
<dbReference type="GO" id="GO:0046417">
    <property type="term" value="P:chorismate metabolic process"/>
    <property type="evidence" value="ECO:0007669"/>
    <property type="project" value="InterPro"/>
</dbReference>
<dbReference type="STRING" id="502025.Hoch_6599"/>
<dbReference type="Pfam" id="PF02153">
    <property type="entry name" value="PDH_N"/>
    <property type="match status" value="1"/>
</dbReference>
<evidence type="ECO:0000256" key="2">
    <source>
        <dbReference type="ARBA" id="ARBA00023002"/>
    </source>
</evidence>
<dbReference type="Pfam" id="PF20463">
    <property type="entry name" value="PDH_C"/>
    <property type="match status" value="1"/>
</dbReference>
<dbReference type="PANTHER" id="PTHR21363:SF0">
    <property type="entry name" value="PREPHENATE DEHYDROGENASE [NADP(+)]"/>
    <property type="match status" value="1"/>
</dbReference>
<dbReference type="GO" id="GO:0008977">
    <property type="term" value="F:prephenate dehydrogenase (NAD+) activity"/>
    <property type="evidence" value="ECO:0007669"/>
    <property type="project" value="InterPro"/>
</dbReference>